<evidence type="ECO:0000313" key="2">
    <source>
        <dbReference type="Proteomes" id="UP000308600"/>
    </source>
</evidence>
<sequence length="399" mass="43875">MRSTGSSERQAPAKPHAVNDLLHNLRGEQFRHAQNLRGSRSHLTSRHIFNAPTLPFTTLSLSDLDNDNFFGSADPILPAGEEDNTGISTASTNSNNEGKGAFEFLGPAGPGPPKSWQLLKSIQDPRTTSQWRIKALSIIIPELSSQFSSIPPGPSTHPQIPHISPSPIPTSTSNIPSLSILCLRFLVEYPVSTFTEDIIPYLNPHLRNTLVRLMAITSPLSNSRLFPLLEPDGHANGELIVIGPQASLKDDYFLQRTTGTGPVQSNNGTAIAVGIPEDENWDSDEDNTILRTFILISTNLAASTLLSLPPTITHLGLIDLPSPISLHRLPSICPLLIVLDLSYNTWLSSASKENTKHLDRIDWSRWHSLRMLGWRGCFLPDGILARVNKGRWDDVEVVR</sequence>
<keyword evidence="2" id="KW-1185">Reference proteome</keyword>
<proteinExistence type="predicted"/>
<protein>
    <submittedName>
        <fullName evidence="1">Uncharacterized protein</fullName>
    </submittedName>
</protein>
<organism evidence="1 2">
    <name type="scientific">Pluteus cervinus</name>
    <dbReference type="NCBI Taxonomy" id="181527"/>
    <lineage>
        <taxon>Eukaryota</taxon>
        <taxon>Fungi</taxon>
        <taxon>Dikarya</taxon>
        <taxon>Basidiomycota</taxon>
        <taxon>Agaricomycotina</taxon>
        <taxon>Agaricomycetes</taxon>
        <taxon>Agaricomycetidae</taxon>
        <taxon>Agaricales</taxon>
        <taxon>Pluteineae</taxon>
        <taxon>Pluteaceae</taxon>
        <taxon>Pluteus</taxon>
    </lineage>
</organism>
<reference evidence="1 2" key="1">
    <citation type="journal article" date="2019" name="Nat. Ecol. Evol.">
        <title>Megaphylogeny resolves global patterns of mushroom evolution.</title>
        <authorList>
            <person name="Varga T."/>
            <person name="Krizsan K."/>
            <person name="Foldi C."/>
            <person name="Dima B."/>
            <person name="Sanchez-Garcia M."/>
            <person name="Sanchez-Ramirez S."/>
            <person name="Szollosi G.J."/>
            <person name="Szarkandi J.G."/>
            <person name="Papp V."/>
            <person name="Albert L."/>
            <person name="Andreopoulos W."/>
            <person name="Angelini C."/>
            <person name="Antonin V."/>
            <person name="Barry K.W."/>
            <person name="Bougher N.L."/>
            <person name="Buchanan P."/>
            <person name="Buyck B."/>
            <person name="Bense V."/>
            <person name="Catcheside P."/>
            <person name="Chovatia M."/>
            <person name="Cooper J."/>
            <person name="Damon W."/>
            <person name="Desjardin D."/>
            <person name="Finy P."/>
            <person name="Geml J."/>
            <person name="Haridas S."/>
            <person name="Hughes K."/>
            <person name="Justo A."/>
            <person name="Karasinski D."/>
            <person name="Kautmanova I."/>
            <person name="Kiss B."/>
            <person name="Kocsube S."/>
            <person name="Kotiranta H."/>
            <person name="LaButti K.M."/>
            <person name="Lechner B.E."/>
            <person name="Liimatainen K."/>
            <person name="Lipzen A."/>
            <person name="Lukacs Z."/>
            <person name="Mihaltcheva S."/>
            <person name="Morgado L.N."/>
            <person name="Niskanen T."/>
            <person name="Noordeloos M.E."/>
            <person name="Ohm R.A."/>
            <person name="Ortiz-Santana B."/>
            <person name="Ovrebo C."/>
            <person name="Racz N."/>
            <person name="Riley R."/>
            <person name="Savchenko A."/>
            <person name="Shiryaev A."/>
            <person name="Soop K."/>
            <person name="Spirin V."/>
            <person name="Szebenyi C."/>
            <person name="Tomsovsky M."/>
            <person name="Tulloss R.E."/>
            <person name="Uehling J."/>
            <person name="Grigoriev I.V."/>
            <person name="Vagvolgyi C."/>
            <person name="Papp T."/>
            <person name="Martin F.M."/>
            <person name="Miettinen O."/>
            <person name="Hibbett D.S."/>
            <person name="Nagy L.G."/>
        </authorList>
    </citation>
    <scope>NUCLEOTIDE SEQUENCE [LARGE SCALE GENOMIC DNA]</scope>
    <source>
        <strain evidence="1 2">NL-1719</strain>
    </source>
</reference>
<name>A0ACD3BF70_9AGAR</name>
<dbReference type="Proteomes" id="UP000308600">
    <property type="component" value="Unassembled WGS sequence"/>
</dbReference>
<dbReference type="EMBL" id="ML208260">
    <property type="protein sequence ID" value="TFK76306.1"/>
    <property type="molecule type" value="Genomic_DNA"/>
</dbReference>
<evidence type="ECO:0000313" key="1">
    <source>
        <dbReference type="EMBL" id="TFK76306.1"/>
    </source>
</evidence>
<accession>A0ACD3BF70</accession>
<gene>
    <name evidence="1" type="ORF">BDN72DRAFT_891385</name>
</gene>